<dbReference type="Pfam" id="PF07721">
    <property type="entry name" value="TPR_4"/>
    <property type="match status" value="1"/>
</dbReference>
<dbReference type="AlphaFoldDB" id="A0A2V3ZJQ2"/>
<evidence type="ECO:0000256" key="1">
    <source>
        <dbReference type="SAM" id="SignalP"/>
    </source>
</evidence>
<dbReference type="OrthoDB" id="6348659at2"/>
<reference evidence="2 3" key="2">
    <citation type="submission" date="2018-06" db="EMBL/GenBank/DDBJ databases">
        <title>Marinobactersediminissp. nov, a moderately halophilic bacterium isolated from marine solar saltern.</title>
        <authorList>
            <person name="Zhang Y."/>
        </authorList>
    </citation>
    <scope>NUCLEOTIDE SEQUENCE [LARGE SCALE GENOMIC DNA]</scope>
    <source>
        <strain evidence="2 3">F01</strain>
    </source>
</reference>
<evidence type="ECO:0000313" key="3">
    <source>
        <dbReference type="Proteomes" id="UP000253987"/>
    </source>
</evidence>
<reference evidence="3" key="1">
    <citation type="submission" date="2018-05" db="EMBL/GenBank/DDBJ databases">
        <authorList>
            <person name="Lu D."/>
        </authorList>
    </citation>
    <scope>NUCLEOTIDE SEQUENCE [LARGE SCALE GENOMIC DNA]</scope>
    <source>
        <strain evidence="3">F01</strain>
    </source>
</reference>
<dbReference type="InterPro" id="IPR011717">
    <property type="entry name" value="TPR-4"/>
</dbReference>
<sequence>MRLSSFATIFVALMVLAPALMAEEPGGSADFESGVAAFEEGDLSAARAHFERARDAGLNTSSLVYNLGVVYFQLGQHDLAEAVFLELLDTRHAPLARYNLGLVMQGKGQRDAARRWFQQAAGPASPDTLRRLALRQLDGMAPERSVTTDGSGYLLVAGGYDDNIAGAPDDASSNQSGVFADLLAVGNARFGDGSFRLQGVAYTRAYPGNTEFDTSYLSTGASWLEGFGAGELTSTLSLASSWFGGDVLEREVRLEVVFHPDECVFTSIVAGIDCSASGSVSTIQGGRDFSAYDGEMLQLDFSAWKGWGSWLFRGGYQLEVNDREDLASRQQFFSVSPVRKLVSAEARYYVSSRLSMGARGDIRHSRYRDDHQLISGTGVVNQRRTDNRLRGVLLAEYRLSGQWLVLAEFTTLDNRSTIDRYDYSRSEGMIGVELSF</sequence>
<dbReference type="Proteomes" id="UP000253987">
    <property type="component" value="Unassembled WGS sequence"/>
</dbReference>
<proteinExistence type="predicted"/>
<feature type="chain" id="PRO_5015868927" evidence="1">
    <location>
        <begin position="23"/>
        <end position="436"/>
    </location>
</feature>
<dbReference type="Gene3D" id="1.25.40.10">
    <property type="entry name" value="Tetratricopeptide repeat domain"/>
    <property type="match status" value="1"/>
</dbReference>
<dbReference type="GO" id="GO:0042802">
    <property type="term" value="F:identical protein binding"/>
    <property type="evidence" value="ECO:0007669"/>
    <property type="project" value="InterPro"/>
</dbReference>
<dbReference type="Pfam" id="PF13432">
    <property type="entry name" value="TPR_16"/>
    <property type="match status" value="1"/>
</dbReference>
<keyword evidence="3" id="KW-1185">Reference proteome</keyword>
<dbReference type="RefSeq" id="WP_114614392.1">
    <property type="nucleotide sequence ID" value="NZ_QFWX01000009.1"/>
</dbReference>
<organism evidence="2 3">
    <name type="scientific">Marinobacter vulgaris</name>
    <dbReference type="NCBI Taxonomy" id="1928331"/>
    <lineage>
        <taxon>Bacteria</taxon>
        <taxon>Pseudomonadati</taxon>
        <taxon>Pseudomonadota</taxon>
        <taxon>Gammaproteobacteria</taxon>
        <taxon>Pseudomonadales</taxon>
        <taxon>Marinobacteraceae</taxon>
        <taxon>Marinobacter</taxon>
    </lineage>
</organism>
<protein>
    <submittedName>
        <fullName evidence="2">Uncharacterized protein</fullName>
    </submittedName>
</protein>
<accession>A0A2V3ZJQ2</accession>
<evidence type="ECO:0000313" key="2">
    <source>
        <dbReference type="EMBL" id="PXX88995.1"/>
    </source>
</evidence>
<feature type="signal peptide" evidence="1">
    <location>
        <begin position="1"/>
        <end position="22"/>
    </location>
</feature>
<dbReference type="EMBL" id="QFWX01000009">
    <property type="protein sequence ID" value="PXX88995.1"/>
    <property type="molecule type" value="Genomic_DNA"/>
</dbReference>
<comment type="caution">
    <text evidence="2">The sequence shown here is derived from an EMBL/GenBank/DDBJ whole genome shotgun (WGS) entry which is preliminary data.</text>
</comment>
<keyword evidence="1" id="KW-0732">Signal</keyword>
<dbReference type="SUPFAM" id="SSF48452">
    <property type="entry name" value="TPR-like"/>
    <property type="match status" value="1"/>
</dbReference>
<name>A0A2V3ZJQ2_9GAMM</name>
<gene>
    <name evidence="2" type="ORF">DIT71_16825</name>
</gene>
<dbReference type="InterPro" id="IPR011990">
    <property type="entry name" value="TPR-like_helical_dom_sf"/>
</dbReference>